<sequence length="623" mass="69652">MTGPQSGDSELELGVLFNACQNNFAAVLRAMSGNSPSQQLRMPIVDRAFDEYARLRIWSQDFRAALPDQMRSSLGDTLRQDSELRSQVVSIFEMLNRQLKYVLSMLSGSTEWDGDDSSDSESLPSTGDSGNDGGQRAILRQISNIFDQVQLLYNLGILLRRPGLKRRYLKSDLASSHSHFHDAAPEDLSHVAETIRRWRKDTDEWKGLLPDEESPVTWAELWSRAQAGLGPENTGWLAERLARANTRRRAQLMYWGKNPDQVLGRELATSTEAEIPNRPHQSEGGLEDAKSIRSKGTTLFSRNTVAKSDLLGHSADPPTRSNHTVYAETVLGRAHATRVPSVPKGSKEGGTFECPYCHLQLDSAFLTENRDAWKRHVFRDLRPYVCTFPSCPSEDKMYASRHDWVYHEMQVHRRQWDCTDCQETFYARGDMASHVALAHAGHPQPAPSRASLDLYERPLDDTFRSACPLCPVSDGIRSLLQHLGRHMEELSLFVLPHPDDDGNEDEDGSTKPPTKADDDSAVETDQDAEGQETGMPPADTLAFETELPSSEDGDNPSLPPVEKAQASDPLDRWAQIRQNAALRAELRARGEQPDAPGESTGKGQHGDGQPREESKSWLSNRRY</sequence>
<gene>
    <name evidence="4" type="ORF">B0T25DRAFT_560394</name>
</gene>
<feature type="compositionally biased region" description="Basic and acidic residues" evidence="2">
    <location>
        <begin position="604"/>
        <end position="615"/>
    </location>
</feature>
<name>A0AAJ0H4Y0_9PEZI</name>
<evidence type="ECO:0000256" key="2">
    <source>
        <dbReference type="SAM" id="MobiDB-lite"/>
    </source>
</evidence>
<evidence type="ECO:0000313" key="4">
    <source>
        <dbReference type="EMBL" id="KAK3339682.1"/>
    </source>
</evidence>
<dbReference type="PROSITE" id="PS50157">
    <property type="entry name" value="ZINC_FINGER_C2H2_2"/>
    <property type="match status" value="1"/>
</dbReference>
<dbReference type="SMART" id="SM00355">
    <property type="entry name" value="ZnF_C2H2"/>
    <property type="match status" value="3"/>
</dbReference>
<dbReference type="PANTHER" id="PTHR35391:SF7">
    <property type="entry name" value="C2H2-TYPE DOMAIN-CONTAINING PROTEIN"/>
    <property type="match status" value="1"/>
</dbReference>
<feature type="compositionally biased region" description="Basic and acidic residues" evidence="2">
    <location>
        <begin position="275"/>
        <end position="291"/>
    </location>
</feature>
<feature type="compositionally biased region" description="Acidic residues" evidence="2">
    <location>
        <begin position="519"/>
        <end position="530"/>
    </location>
</feature>
<accession>A0AAJ0H4Y0</accession>
<reference evidence="4" key="2">
    <citation type="submission" date="2023-06" db="EMBL/GenBank/DDBJ databases">
        <authorList>
            <consortium name="Lawrence Berkeley National Laboratory"/>
            <person name="Haridas S."/>
            <person name="Hensen N."/>
            <person name="Bonometti L."/>
            <person name="Westerberg I."/>
            <person name="Brannstrom I.O."/>
            <person name="Guillou S."/>
            <person name="Cros-Aarteil S."/>
            <person name="Calhoun S."/>
            <person name="Kuo A."/>
            <person name="Mondo S."/>
            <person name="Pangilinan J."/>
            <person name="Riley R."/>
            <person name="Labutti K."/>
            <person name="Andreopoulos B."/>
            <person name="Lipzen A."/>
            <person name="Chen C."/>
            <person name="Yanf M."/>
            <person name="Daum C."/>
            <person name="Ng V."/>
            <person name="Clum A."/>
            <person name="Steindorff A."/>
            <person name="Ohm R."/>
            <person name="Martin F."/>
            <person name="Silar P."/>
            <person name="Natvig D."/>
            <person name="Lalanne C."/>
            <person name="Gautier V."/>
            <person name="Ament-Velasquez S.L."/>
            <person name="Kruys A."/>
            <person name="Hutchinson M.I."/>
            <person name="Powell A.J."/>
            <person name="Barry K."/>
            <person name="Miller A.N."/>
            <person name="Grigoriev I.V."/>
            <person name="Debuchy R."/>
            <person name="Gladieux P."/>
            <person name="Thoren M.H."/>
            <person name="Johannesson H."/>
        </authorList>
    </citation>
    <scope>NUCLEOTIDE SEQUENCE</scope>
    <source>
        <strain evidence="4">CBS 955.72</strain>
    </source>
</reference>
<feature type="compositionally biased region" description="Low complexity" evidence="2">
    <location>
        <begin position="120"/>
        <end position="129"/>
    </location>
</feature>
<dbReference type="InterPro" id="IPR013087">
    <property type="entry name" value="Znf_C2H2_type"/>
</dbReference>
<feature type="region of interest" description="Disordered" evidence="2">
    <location>
        <begin position="495"/>
        <end position="623"/>
    </location>
</feature>
<organism evidence="4 5">
    <name type="scientific">Lasiosphaeria hispida</name>
    <dbReference type="NCBI Taxonomy" id="260671"/>
    <lineage>
        <taxon>Eukaryota</taxon>
        <taxon>Fungi</taxon>
        <taxon>Dikarya</taxon>
        <taxon>Ascomycota</taxon>
        <taxon>Pezizomycotina</taxon>
        <taxon>Sordariomycetes</taxon>
        <taxon>Sordariomycetidae</taxon>
        <taxon>Sordariales</taxon>
        <taxon>Lasiosphaeriaceae</taxon>
        <taxon>Lasiosphaeria</taxon>
    </lineage>
</organism>
<comment type="caution">
    <text evidence="4">The sequence shown here is derived from an EMBL/GenBank/DDBJ whole genome shotgun (WGS) entry which is preliminary data.</text>
</comment>
<proteinExistence type="predicted"/>
<dbReference type="Proteomes" id="UP001275084">
    <property type="component" value="Unassembled WGS sequence"/>
</dbReference>
<keyword evidence="1" id="KW-0862">Zinc</keyword>
<dbReference type="AlphaFoldDB" id="A0AAJ0H4Y0"/>
<keyword evidence="5" id="KW-1185">Reference proteome</keyword>
<dbReference type="PROSITE" id="PS00028">
    <property type="entry name" value="ZINC_FINGER_C2H2_1"/>
    <property type="match status" value="1"/>
</dbReference>
<protein>
    <recommendedName>
        <fullName evidence="3">C2H2-type domain-containing protein</fullName>
    </recommendedName>
</protein>
<feature type="region of interest" description="Disordered" evidence="2">
    <location>
        <begin position="112"/>
        <end position="134"/>
    </location>
</feature>
<keyword evidence="1" id="KW-0863">Zinc-finger</keyword>
<evidence type="ECO:0000259" key="3">
    <source>
        <dbReference type="PROSITE" id="PS50157"/>
    </source>
</evidence>
<keyword evidence="1" id="KW-0479">Metal-binding</keyword>
<feature type="domain" description="C2H2-type" evidence="3">
    <location>
        <begin position="416"/>
        <end position="444"/>
    </location>
</feature>
<dbReference type="InterPro" id="IPR058925">
    <property type="entry name" value="zf-C2H2_AcuF"/>
</dbReference>
<dbReference type="GO" id="GO:0008270">
    <property type="term" value="F:zinc ion binding"/>
    <property type="evidence" value="ECO:0007669"/>
    <property type="project" value="UniProtKB-KW"/>
</dbReference>
<dbReference type="Pfam" id="PF26082">
    <property type="entry name" value="zf-C2H2_AcuF"/>
    <property type="match status" value="1"/>
</dbReference>
<dbReference type="EMBL" id="JAUIQD010000009">
    <property type="protein sequence ID" value="KAK3339682.1"/>
    <property type="molecule type" value="Genomic_DNA"/>
</dbReference>
<reference evidence="4" key="1">
    <citation type="journal article" date="2023" name="Mol. Phylogenet. Evol.">
        <title>Genome-scale phylogeny and comparative genomics of the fungal order Sordariales.</title>
        <authorList>
            <person name="Hensen N."/>
            <person name="Bonometti L."/>
            <person name="Westerberg I."/>
            <person name="Brannstrom I.O."/>
            <person name="Guillou S."/>
            <person name="Cros-Aarteil S."/>
            <person name="Calhoun S."/>
            <person name="Haridas S."/>
            <person name="Kuo A."/>
            <person name="Mondo S."/>
            <person name="Pangilinan J."/>
            <person name="Riley R."/>
            <person name="LaButti K."/>
            <person name="Andreopoulos B."/>
            <person name="Lipzen A."/>
            <person name="Chen C."/>
            <person name="Yan M."/>
            <person name="Daum C."/>
            <person name="Ng V."/>
            <person name="Clum A."/>
            <person name="Steindorff A."/>
            <person name="Ohm R.A."/>
            <person name="Martin F."/>
            <person name="Silar P."/>
            <person name="Natvig D.O."/>
            <person name="Lalanne C."/>
            <person name="Gautier V."/>
            <person name="Ament-Velasquez S.L."/>
            <person name="Kruys A."/>
            <person name="Hutchinson M.I."/>
            <person name="Powell A.J."/>
            <person name="Barry K."/>
            <person name="Miller A.N."/>
            <person name="Grigoriev I.V."/>
            <person name="Debuchy R."/>
            <person name="Gladieux P."/>
            <person name="Hiltunen Thoren M."/>
            <person name="Johannesson H."/>
        </authorList>
    </citation>
    <scope>NUCLEOTIDE SEQUENCE</scope>
    <source>
        <strain evidence="4">CBS 955.72</strain>
    </source>
</reference>
<evidence type="ECO:0000313" key="5">
    <source>
        <dbReference type="Proteomes" id="UP001275084"/>
    </source>
</evidence>
<feature type="region of interest" description="Disordered" evidence="2">
    <location>
        <begin position="271"/>
        <end position="293"/>
    </location>
</feature>
<evidence type="ECO:0000256" key="1">
    <source>
        <dbReference type="PROSITE-ProRule" id="PRU00042"/>
    </source>
</evidence>
<dbReference type="PANTHER" id="PTHR35391">
    <property type="entry name" value="C2H2-TYPE DOMAIN-CONTAINING PROTEIN-RELATED"/>
    <property type="match status" value="1"/>
</dbReference>